<dbReference type="AlphaFoldDB" id="A0A499U9V9"/>
<proteinExistence type="predicted"/>
<dbReference type="Proteomes" id="UP000463951">
    <property type="component" value="Chromosome"/>
</dbReference>
<organism evidence="2 3">
    <name type="scientific">Streptomyces antimycoticus</name>
    <dbReference type="NCBI Taxonomy" id="68175"/>
    <lineage>
        <taxon>Bacteria</taxon>
        <taxon>Bacillati</taxon>
        <taxon>Actinomycetota</taxon>
        <taxon>Actinomycetes</taxon>
        <taxon>Kitasatosporales</taxon>
        <taxon>Streptomycetaceae</taxon>
        <taxon>Streptomyces</taxon>
        <taxon>Streptomyces violaceusniger group</taxon>
    </lineage>
</organism>
<accession>A0A499U9V9</accession>
<name>A0A499U9V9_9ACTN</name>
<evidence type="ECO:0000313" key="3">
    <source>
        <dbReference type="Proteomes" id="UP000463951"/>
    </source>
</evidence>
<sequence length="61" mass="6849">MRSAAEVTTALTQTLPDREIKATVVRSTLEALVAKGQAHRTKQKRARLLLGHHPGRGRWYD</sequence>
<evidence type="ECO:0000256" key="1">
    <source>
        <dbReference type="SAM" id="MobiDB-lite"/>
    </source>
</evidence>
<dbReference type="EMBL" id="AP019620">
    <property type="protein sequence ID" value="BBJ37295.1"/>
    <property type="molecule type" value="Genomic_DNA"/>
</dbReference>
<evidence type="ECO:0000313" key="2">
    <source>
        <dbReference type="EMBL" id="BBJ37295.1"/>
    </source>
</evidence>
<feature type="compositionally biased region" description="Basic residues" evidence="1">
    <location>
        <begin position="37"/>
        <end position="47"/>
    </location>
</feature>
<reference evidence="2 3" key="1">
    <citation type="journal article" date="2020" name="Int. J. Syst. Evol. Microbiol.">
        <title>Reclassification of Streptomyces castelarensis and Streptomyces sporoclivatus as later heterotypic synonyms of Streptomyces antimycoticus.</title>
        <authorList>
            <person name="Komaki H."/>
            <person name="Tamura T."/>
        </authorList>
    </citation>
    <scope>NUCLEOTIDE SEQUENCE [LARGE SCALE GENOMIC DNA]</scope>
    <source>
        <strain evidence="2 3">NBRC 100767</strain>
    </source>
</reference>
<feature type="region of interest" description="Disordered" evidence="1">
    <location>
        <begin position="36"/>
        <end position="61"/>
    </location>
</feature>
<protein>
    <submittedName>
        <fullName evidence="2">Uncharacterized protein</fullName>
    </submittedName>
</protein>
<gene>
    <name evidence="2" type="ORF">SSPO_000130</name>
</gene>